<accession>A0A154BT49</accession>
<reference evidence="2 3" key="1">
    <citation type="submission" date="2016-02" db="EMBL/GenBank/DDBJ databases">
        <title>Anaerosporomusa subterraneum gen. nov., sp. nov., a spore-forming obligate anaerobe isolated from saprolite.</title>
        <authorList>
            <person name="Choi J.K."/>
            <person name="Shah M."/>
            <person name="Yee N."/>
        </authorList>
    </citation>
    <scope>NUCLEOTIDE SEQUENCE [LARGE SCALE GENOMIC DNA]</scope>
    <source>
        <strain evidence="2 3">RU4</strain>
    </source>
</reference>
<comment type="caution">
    <text evidence="2">The sequence shown here is derived from an EMBL/GenBank/DDBJ whole genome shotgun (WGS) entry which is preliminary data.</text>
</comment>
<feature type="transmembrane region" description="Helical" evidence="1">
    <location>
        <begin position="7"/>
        <end position="32"/>
    </location>
</feature>
<name>A0A154BT49_ANASB</name>
<keyword evidence="3" id="KW-1185">Reference proteome</keyword>
<gene>
    <name evidence="2" type="ORF">AXX12_03355</name>
</gene>
<keyword evidence="1" id="KW-0472">Membrane</keyword>
<protein>
    <submittedName>
        <fullName evidence="2">Uncharacterized protein</fullName>
    </submittedName>
</protein>
<sequence length="68" mass="7858">MRFIKSILFIFVLISLLPLYLIFLVFSLFVAFEPPAIPQNDSAGGEMLYLAIKAPYRFVKELYKNVVQ</sequence>
<evidence type="ECO:0000256" key="1">
    <source>
        <dbReference type="SAM" id="Phobius"/>
    </source>
</evidence>
<evidence type="ECO:0000313" key="2">
    <source>
        <dbReference type="EMBL" id="KYZ77183.1"/>
    </source>
</evidence>
<dbReference type="EMBL" id="LSGP01000013">
    <property type="protein sequence ID" value="KYZ77183.1"/>
    <property type="molecule type" value="Genomic_DNA"/>
</dbReference>
<keyword evidence="1" id="KW-0812">Transmembrane</keyword>
<organism evidence="2 3">
    <name type="scientific">Anaerosporomusa subterranea</name>
    <dbReference type="NCBI Taxonomy" id="1794912"/>
    <lineage>
        <taxon>Bacteria</taxon>
        <taxon>Bacillati</taxon>
        <taxon>Bacillota</taxon>
        <taxon>Negativicutes</taxon>
        <taxon>Acetonemataceae</taxon>
        <taxon>Anaerosporomusa</taxon>
    </lineage>
</organism>
<evidence type="ECO:0000313" key="3">
    <source>
        <dbReference type="Proteomes" id="UP000076268"/>
    </source>
</evidence>
<keyword evidence="1" id="KW-1133">Transmembrane helix</keyword>
<dbReference type="Proteomes" id="UP000076268">
    <property type="component" value="Unassembled WGS sequence"/>
</dbReference>
<dbReference type="AlphaFoldDB" id="A0A154BT49"/>
<proteinExistence type="predicted"/>